<name>A0ABX2C826_9BURK</name>
<evidence type="ECO:0000313" key="3">
    <source>
        <dbReference type="Proteomes" id="UP000652198"/>
    </source>
</evidence>
<protein>
    <submittedName>
        <fullName evidence="2">DDE-type integrase/transposase/recombinase</fullName>
    </submittedName>
</protein>
<sequence length="503" mass="56569">MTTRKELVAALQLRYSSAAFGDRIRILDEFVALTGYHRKHAIRLLREQPGGAAKGTRERNRLYDEAVRQALTVLWEAADRVCGKRLKALIPKLVDAMERHGHLDLDPVIKAKLLEVSAATIDRMLANARLQIDGQRKRRKGVGSAIRRSIPVRTFADWRDPPPGFFEIDMVEHCGGPKTDGDFVHTLTLTDIASGWTECVAMRVRNQMLVIEAFDKVAADLPFAMLGVDSDNDTAFMNQSVFDYCKEHGLEQTRSRAYKKNDQAWVEQKNGSVVRRLVGYGRLSGTDARDALAQLYASSRLYINFFQPSFKLKSKTRDGARVHKVYFAPATPCDRLLAHDSVKPAIKEKLKAQFNSLDPVRLLQEMRTAQQTLSEFAAHGVRADAAPTGESDVAVFLASLSSAWMEGEARPTHRKQPNAKHWWKTRVDPFADAWPVIEGWLIAEPAVSANELMDRLATMVPDAYASKAQLRTLQRRVKAWRAERVKEMILGSLRKPADTPVEV</sequence>
<evidence type="ECO:0000259" key="1">
    <source>
        <dbReference type="PROSITE" id="PS50994"/>
    </source>
</evidence>
<dbReference type="Gene3D" id="3.30.420.10">
    <property type="entry name" value="Ribonuclease H-like superfamily/Ribonuclease H"/>
    <property type="match status" value="1"/>
</dbReference>
<reference evidence="2 3" key="1">
    <citation type="submission" date="2019-11" db="EMBL/GenBank/DDBJ databases">
        <title>Metabolism of dissolved organic matter in forest soils.</title>
        <authorList>
            <person name="Cyle K.T."/>
            <person name="Wilhelm R.C."/>
            <person name="Martinez C.E."/>
        </authorList>
    </citation>
    <scope>NUCLEOTIDE SEQUENCE [LARGE SCALE GENOMIC DNA]</scope>
    <source>
        <strain evidence="2 3">1N</strain>
    </source>
</reference>
<dbReference type="InterPro" id="IPR036397">
    <property type="entry name" value="RNaseH_sf"/>
</dbReference>
<organism evidence="2 3">
    <name type="scientific">Paraburkholderia solitsugae</name>
    <dbReference type="NCBI Taxonomy" id="2675748"/>
    <lineage>
        <taxon>Bacteria</taxon>
        <taxon>Pseudomonadati</taxon>
        <taxon>Pseudomonadota</taxon>
        <taxon>Betaproteobacteria</taxon>
        <taxon>Burkholderiales</taxon>
        <taxon>Burkholderiaceae</taxon>
        <taxon>Paraburkholderia</taxon>
    </lineage>
</organism>
<dbReference type="RefSeq" id="WP_172319204.1">
    <property type="nucleotide sequence ID" value="NZ_WOEY01000195.1"/>
</dbReference>
<dbReference type="PROSITE" id="PS50994">
    <property type="entry name" value="INTEGRASE"/>
    <property type="match status" value="1"/>
</dbReference>
<dbReference type="EMBL" id="WOEY01000195">
    <property type="protein sequence ID" value="NPT48072.1"/>
    <property type="molecule type" value="Genomic_DNA"/>
</dbReference>
<comment type="caution">
    <text evidence="2">The sequence shown here is derived from an EMBL/GenBank/DDBJ whole genome shotgun (WGS) entry which is preliminary data.</text>
</comment>
<evidence type="ECO:0000313" key="2">
    <source>
        <dbReference type="EMBL" id="NPT48072.1"/>
    </source>
</evidence>
<proteinExistence type="predicted"/>
<feature type="domain" description="Integrase catalytic" evidence="1">
    <location>
        <begin position="159"/>
        <end position="340"/>
    </location>
</feature>
<dbReference type="Pfam" id="PF00665">
    <property type="entry name" value="rve"/>
    <property type="match status" value="1"/>
</dbReference>
<dbReference type="Proteomes" id="UP000652198">
    <property type="component" value="Unassembled WGS sequence"/>
</dbReference>
<accession>A0ABX2C826</accession>
<dbReference type="InterPro" id="IPR012337">
    <property type="entry name" value="RNaseH-like_sf"/>
</dbReference>
<dbReference type="SUPFAM" id="SSF53098">
    <property type="entry name" value="Ribonuclease H-like"/>
    <property type="match status" value="1"/>
</dbReference>
<keyword evidence="3" id="KW-1185">Reference proteome</keyword>
<dbReference type="InterPro" id="IPR001584">
    <property type="entry name" value="Integrase_cat-core"/>
</dbReference>
<gene>
    <name evidence="2" type="ORF">GNZ12_43745</name>
</gene>